<dbReference type="KEGG" id="mpi:Mpet_0482"/>
<dbReference type="eggNOG" id="arCOG12988">
    <property type="taxonomic scope" value="Archaea"/>
</dbReference>
<dbReference type="RefSeq" id="WP_013328434.1">
    <property type="nucleotide sequence ID" value="NC_014507.1"/>
</dbReference>
<name>E1RH32_METP4</name>
<accession>E1RH32</accession>
<dbReference type="AlphaFoldDB" id="E1RH32"/>
<keyword evidence="2" id="KW-1185">Reference proteome</keyword>
<organism evidence="1 2">
    <name type="scientific">Methanolacinia petrolearia (strain DSM 11571 / OCM 486 / SEBR 4847)</name>
    <name type="common">Methanoplanus petrolearius</name>
    <dbReference type="NCBI Taxonomy" id="679926"/>
    <lineage>
        <taxon>Archaea</taxon>
        <taxon>Methanobacteriati</taxon>
        <taxon>Methanobacteriota</taxon>
        <taxon>Stenosarchaea group</taxon>
        <taxon>Methanomicrobia</taxon>
        <taxon>Methanomicrobiales</taxon>
        <taxon>Methanomicrobiaceae</taxon>
        <taxon>Methanolacinia</taxon>
    </lineage>
</organism>
<reference evidence="1 2" key="1">
    <citation type="journal article" date="2010" name="Stand. Genomic Sci.">
        <title>Complete genome sequence of Methanoplanus petrolearius type strain (SEBR 4847).</title>
        <authorList>
            <person name="Brambilla E."/>
            <person name="Djao O.D."/>
            <person name="Daligault H."/>
            <person name="Lapidus A."/>
            <person name="Lucas S."/>
            <person name="Hammon N."/>
            <person name="Nolan M."/>
            <person name="Tice H."/>
            <person name="Cheng J.F."/>
            <person name="Han C."/>
            <person name="Tapia R."/>
            <person name="Goodwin L."/>
            <person name="Pitluck S."/>
            <person name="Liolios K."/>
            <person name="Ivanova N."/>
            <person name="Mavromatis K."/>
            <person name="Mikhailova N."/>
            <person name="Pati A."/>
            <person name="Chen A."/>
            <person name="Palaniappan K."/>
            <person name="Land M."/>
            <person name="Hauser L."/>
            <person name="Chang Y.J."/>
            <person name="Jeffries C.D."/>
            <person name="Rohde M."/>
            <person name="Spring S."/>
            <person name="Sikorski J."/>
            <person name="Goker M."/>
            <person name="Woyke T."/>
            <person name="Bristow J."/>
            <person name="Eisen J.A."/>
            <person name="Markowitz V."/>
            <person name="Hugenholtz P."/>
            <person name="Kyrpides N.C."/>
            <person name="Klenk H.P."/>
        </authorList>
    </citation>
    <scope>NUCLEOTIDE SEQUENCE [LARGE SCALE GENOMIC DNA]</scope>
    <source>
        <strain evidence="2">DSM 11571 / OCM 486 / SEBR 4847</strain>
    </source>
</reference>
<dbReference type="EMBL" id="CP002117">
    <property type="protein sequence ID" value="ADN35256.1"/>
    <property type="molecule type" value="Genomic_DNA"/>
</dbReference>
<sequence length="82" mass="9534">MSDIRSPGDKNSDERAKKRWICVHAGVSEREEIYARMSPESKKISTGTKWSEKGFIPSFEDTDEILMKAARRTYKNRSSKHR</sequence>
<dbReference type="HOGENOM" id="CLU_191148_0_0_2"/>
<dbReference type="GeneID" id="9742930"/>
<gene>
    <name evidence="1" type="ordered locus">Mpet_0482</name>
</gene>
<proteinExistence type="predicted"/>
<evidence type="ECO:0000313" key="1">
    <source>
        <dbReference type="EMBL" id="ADN35256.1"/>
    </source>
</evidence>
<evidence type="ECO:0000313" key="2">
    <source>
        <dbReference type="Proteomes" id="UP000006565"/>
    </source>
</evidence>
<protein>
    <submittedName>
        <fullName evidence="1">Uncharacterized protein</fullName>
    </submittedName>
</protein>
<dbReference type="Proteomes" id="UP000006565">
    <property type="component" value="Chromosome"/>
</dbReference>